<evidence type="ECO:0000256" key="1">
    <source>
        <dbReference type="SAM" id="MobiDB-lite"/>
    </source>
</evidence>
<keyword evidence="3" id="KW-1185">Reference proteome</keyword>
<name>A0A3N4I5Z5_ASCIM</name>
<dbReference type="AlphaFoldDB" id="A0A3N4I5Z5"/>
<proteinExistence type="predicted"/>
<evidence type="ECO:0000313" key="2">
    <source>
        <dbReference type="EMBL" id="RPA79591.1"/>
    </source>
</evidence>
<accession>A0A3N4I5Z5</accession>
<evidence type="ECO:0000313" key="3">
    <source>
        <dbReference type="Proteomes" id="UP000275078"/>
    </source>
</evidence>
<protein>
    <submittedName>
        <fullName evidence="2">Uncharacterized protein</fullName>
    </submittedName>
</protein>
<sequence>MASMNGTRRSHGGADSQADKKAIKTGRYLSSLCNALSFPRKLERRYSYFVSLSESLKKKEKKKKMVSDNGSNWETNTPLIIGCHKLGSSSMSAELPPNSTMSISVFFTEAGASVQLFCFSKREFEKEGKKEKDGQRQRIELGNQFASYHWMPQAGFILHVRLTGSQLDHIPVAATTYN</sequence>
<organism evidence="2 3">
    <name type="scientific">Ascobolus immersus RN42</name>
    <dbReference type="NCBI Taxonomy" id="1160509"/>
    <lineage>
        <taxon>Eukaryota</taxon>
        <taxon>Fungi</taxon>
        <taxon>Dikarya</taxon>
        <taxon>Ascomycota</taxon>
        <taxon>Pezizomycotina</taxon>
        <taxon>Pezizomycetes</taxon>
        <taxon>Pezizales</taxon>
        <taxon>Ascobolaceae</taxon>
        <taxon>Ascobolus</taxon>
    </lineage>
</organism>
<gene>
    <name evidence="2" type="ORF">BJ508DRAFT_377579</name>
</gene>
<reference evidence="2 3" key="1">
    <citation type="journal article" date="2018" name="Nat. Ecol. Evol.">
        <title>Pezizomycetes genomes reveal the molecular basis of ectomycorrhizal truffle lifestyle.</title>
        <authorList>
            <person name="Murat C."/>
            <person name="Payen T."/>
            <person name="Noel B."/>
            <person name="Kuo A."/>
            <person name="Morin E."/>
            <person name="Chen J."/>
            <person name="Kohler A."/>
            <person name="Krizsan K."/>
            <person name="Balestrini R."/>
            <person name="Da Silva C."/>
            <person name="Montanini B."/>
            <person name="Hainaut M."/>
            <person name="Levati E."/>
            <person name="Barry K.W."/>
            <person name="Belfiori B."/>
            <person name="Cichocki N."/>
            <person name="Clum A."/>
            <person name="Dockter R.B."/>
            <person name="Fauchery L."/>
            <person name="Guy J."/>
            <person name="Iotti M."/>
            <person name="Le Tacon F."/>
            <person name="Lindquist E.A."/>
            <person name="Lipzen A."/>
            <person name="Malagnac F."/>
            <person name="Mello A."/>
            <person name="Molinier V."/>
            <person name="Miyauchi S."/>
            <person name="Poulain J."/>
            <person name="Riccioni C."/>
            <person name="Rubini A."/>
            <person name="Sitrit Y."/>
            <person name="Splivallo R."/>
            <person name="Traeger S."/>
            <person name="Wang M."/>
            <person name="Zifcakova L."/>
            <person name="Wipf D."/>
            <person name="Zambonelli A."/>
            <person name="Paolocci F."/>
            <person name="Nowrousian M."/>
            <person name="Ottonello S."/>
            <person name="Baldrian P."/>
            <person name="Spatafora J.W."/>
            <person name="Henrissat B."/>
            <person name="Nagy L.G."/>
            <person name="Aury J.M."/>
            <person name="Wincker P."/>
            <person name="Grigoriev I.V."/>
            <person name="Bonfante P."/>
            <person name="Martin F.M."/>
        </authorList>
    </citation>
    <scope>NUCLEOTIDE SEQUENCE [LARGE SCALE GENOMIC DNA]</scope>
    <source>
        <strain evidence="2 3">RN42</strain>
    </source>
</reference>
<feature type="region of interest" description="Disordered" evidence="1">
    <location>
        <begin position="1"/>
        <end position="20"/>
    </location>
</feature>
<dbReference type="EMBL" id="ML119697">
    <property type="protein sequence ID" value="RPA79591.1"/>
    <property type="molecule type" value="Genomic_DNA"/>
</dbReference>
<dbReference type="Proteomes" id="UP000275078">
    <property type="component" value="Unassembled WGS sequence"/>
</dbReference>